<protein>
    <submittedName>
        <fullName evidence="7">MFS transporter</fullName>
    </submittedName>
</protein>
<dbReference type="PROSITE" id="PS00217">
    <property type="entry name" value="SUGAR_TRANSPORT_2"/>
    <property type="match status" value="1"/>
</dbReference>
<evidence type="ECO:0000313" key="7">
    <source>
        <dbReference type="EMBL" id="KWZ38038.1"/>
    </source>
</evidence>
<feature type="transmembrane region" description="Helical" evidence="5">
    <location>
        <begin position="84"/>
        <end position="105"/>
    </location>
</feature>
<feature type="transmembrane region" description="Helical" evidence="5">
    <location>
        <begin position="20"/>
        <end position="41"/>
    </location>
</feature>
<evidence type="ECO:0000256" key="5">
    <source>
        <dbReference type="SAM" id="Phobius"/>
    </source>
</evidence>
<dbReference type="InterPro" id="IPR020846">
    <property type="entry name" value="MFS_dom"/>
</dbReference>
<dbReference type="Pfam" id="PF07690">
    <property type="entry name" value="MFS_1"/>
    <property type="match status" value="1"/>
</dbReference>
<dbReference type="Gene3D" id="1.20.1250.20">
    <property type="entry name" value="MFS general substrate transporter like domains"/>
    <property type="match status" value="2"/>
</dbReference>
<feature type="transmembrane region" description="Helical" evidence="5">
    <location>
        <begin position="292"/>
        <end position="309"/>
    </location>
</feature>
<feature type="transmembrane region" description="Helical" evidence="5">
    <location>
        <begin position="111"/>
        <end position="131"/>
    </location>
</feature>
<proteinExistence type="predicted"/>
<comment type="caution">
    <text evidence="7">The sequence shown here is derived from an EMBL/GenBank/DDBJ whole genome shotgun (WGS) entry which is preliminary data.</text>
</comment>
<dbReference type="PANTHER" id="PTHR23508:SF10">
    <property type="entry name" value="CARBOXYLIC ACID TRANSPORTER PROTEIN HOMOLOG"/>
    <property type="match status" value="1"/>
</dbReference>
<feature type="transmembrane region" description="Helical" evidence="5">
    <location>
        <begin position="169"/>
        <end position="188"/>
    </location>
</feature>
<name>A0ABR5T483_9BURK</name>
<evidence type="ECO:0000256" key="1">
    <source>
        <dbReference type="ARBA" id="ARBA00004141"/>
    </source>
</evidence>
<feature type="transmembrane region" description="Helical" evidence="5">
    <location>
        <begin position="224"/>
        <end position="242"/>
    </location>
</feature>
<gene>
    <name evidence="7" type="ORF">WS72_24380</name>
</gene>
<keyword evidence="2 5" id="KW-0812">Transmembrane</keyword>
<dbReference type="PANTHER" id="PTHR23508">
    <property type="entry name" value="CARBOXYLIC ACID TRANSPORTER PROTEIN HOMOLOG"/>
    <property type="match status" value="1"/>
</dbReference>
<evidence type="ECO:0000256" key="3">
    <source>
        <dbReference type="ARBA" id="ARBA00022989"/>
    </source>
</evidence>
<feature type="transmembrane region" description="Helical" evidence="5">
    <location>
        <begin position="143"/>
        <end position="163"/>
    </location>
</feature>
<feature type="transmembrane region" description="Helical" evidence="5">
    <location>
        <begin position="315"/>
        <end position="338"/>
    </location>
</feature>
<keyword evidence="4 5" id="KW-0472">Membrane</keyword>
<evidence type="ECO:0000313" key="8">
    <source>
        <dbReference type="Proteomes" id="UP000070255"/>
    </source>
</evidence>
<dbReference type="PROSITE" id="PS50850">
    <property type="entry name" value="MFS"/>
    <property type="match status" value="1"/>
</dbReference>
<dbReference type="EMBL" id="LNJQ01000004">
    <property type="protein sequence ID" value="KWZ38038.1"/>
    <property type="molecule type" value="Genomic_DNA"/>
</dbReference>
<reference evidence="7 8" key="1">
    <citation type="submission" date="2015-11" db="EMBL/GenBank/DDBJ databases">
        <authorList>
            <person name="Sahl J."/>
            <person name="Wagner D."/>
            <person name="Keim P."/>
        </authorList>
    </citation>
    <scope>NUCLEOTIDE SEQUENCE [LARGE SCALE GENOMIC DNA]</scope>
    <source>
        <strain evidence="7 8">BDU18</strain>
    </source>
</reference>
<dbReference type="InterPro" id="IPR036259">
    <property type="entry name" value="MFS_trans_sf"/>
</dbReference>
<organism evidence="7 8">
    <name type="scientific">Burkholderia savannae</name>
    <dbReference type="NCBI Taxonomy" id="1637837"/>
    <lineage>
        <taxon>Bacteria</taxon>
        <taxon>Pseudomonadati</taxon>
        <taxon>Pseudomonadota</taxon>
        <taxon>Betaproteobacteria</taxon>
        <taxon>Burkholderiales</taxon>
        <taxon>Burkholderiaceae</taxon>
        <taxon>Burkholderia</taxon>
        <taxon>pseudomallei group</taxon>
    </lineage>
</organism>
<comment type="subcellular location">
    <subcellularLocation>
        <location evidence="1">Membrane</location>
        <topology evidence="1">Multi-pass membrane protein</topology>
    </subcellularLocation>
</comment>
<keyword evidence="8" id="KW-1185">Reference proteome</keyword>
<keyword evidence="3 5" id="KW-1133">Transmembrane helix</keyword>
<feature type="transmembrane region" description="Helical" evidence="5">
    <location>
        <begin position="262"/>
        <end position="280"/>
    </location>
</feature>
<feature type="transmembrane region" description="Helical" evidence="5">
    <location>
        <begin position="350"/>
        <end position="369"/>
    </location>
</feature>
<accession>A0ABR5T483</accession>
<dbReference type="RefSeq" id="WP_038753025.1">
    <property type="nucleotide sequence ID" value="NZ_CP013425.1"/>
</dbReference>
<dbReference type="CDD" id="cd17371">
    <property type="entry name" value="MFS_MucK"/>
    <property type="match status" value="1"/>
</dbReference>
<dbReference type="Proteomes" id="UP000070255">
    <property type="component" value="Unassembled WGS sequence"/>
</dbReference>
<dbReference type="SUPFAM" id="SSF103473">
    <property type="entry name" value="MFS general substrate transporter"/>
    <property type="match status" value="1"/>
</dbReference>
<feature type="domain" description="Major facilitator superfamily (MFS) profile" evidence="6">
    <location>
        <begin position="15"/>
        <end position="404"/>
    </location>
</feature>
<evidence type="ECO:0000256" key="4">
    <source>
        <dbReference type="ARBA" id="ARBA00023136"/>
    </source>
</evidence>
<evidence type="ECO:0000259" key="6">
    <source>
        <dbReference type="PROSITE" id="PS50850"/>
    </source>
</evidence>
<evidence type="ECO:0000256" key="2">
    <source>
        <dbReference type="ARBA" id="ARBA00022692"/>
    </source>
</evidence>
<feature type="transmembrane region" description="Helical" evidence="5">
    <location>
        <begin position="381"/>
        <end position="401"/>
    </location>
</feature>
<dbReference type="InterPro" id="IPR011701">
    <property type="entry name" value="MFS"/>
</dbReference>
<feature type="transmembrane region" description="Helical" evidence="5">
    <location>
        <begin position="53"/>
        <end position="72"/>
    </location>
</feature>
<dbReference type="PROSITE" id="PS00216">
    <property type="entry name" value="SUGAR_TRANSPORT_1"/>
    <property type="match status" value="1"/>
</dbReference>
<sequence length="431" mass="45362">MFKWFGTISARERRTFWACFGGWALDALDVQMFSLVIPAIIAEWSLSRTQAGLVGGATLVASAIGGWAAGMLSDRFGRVRTLQWTIAFFSVGTFLCAFATSYPQFVVLKTLQGLGFGGEWAAGAVLMAETIRAEHRGKAMGTVQSAWALGWAAAVLLYALAFSLMPAELAWRAMFAVGLLPALLIVYVRRGIVEPAADASGARAAPHAAAAPLVGIFARDTLRITLIGALLGVGAHGGYYALMTWLPTYLKAERHLSVLGTGGYLAVIIFAFFCGCVASAQLLDRIGRRRTILAFSACCVATVIAYLFLPLGNAAMLVLGFPLGFFAAGIPASMGALFNELYPRGTRGTGVGFCYNFGRVASAGFPVLVGHMSAGMPLGTAIGIDAAIAYSIVVVAVLMLPETRGRTFDERANAAAGAGTRGVAAPRAQHR</sequence>
<dbReference type="InterPro" id="IPR005829">
    <property type="entry name" value="Sugar_transporter_CS"/>
</dbReference>